<organism evidence="4 5">
    <name type="scientific">Brachionus calyciflorus</name>
    <dbReference type="NCBI Taxonomy" id="104777"/>
    <lineage>
        <taxon>Eukaryota</taxon>
        <taxon>Metazoa</taxon>
        <taxon>Spiralia</taxon>
        <taxon>Gnathifera</taxon>
        <taxon>Rotifera</taxon>
        <taxon>Eurotatoria</taxon>
        <taxon>Monogononta</taxon>
        <taxon>Pseudotrocha</taxon>
        <taxon>Ploima</taxon>
        <taxon>Brachionidae</taxon>
        <taxon>Brachionus</taxon>
    </lineage>
</organism>
<protein>
    <recommendedName>
        <fullName evidence="3">SWIM-type domain-containing protein</fullName>
    </recommendedName>
</protein>
<keyword evidence="1" id="KW-0479">Metal-binding</keyword>
<dbReference type="PROSITE" id="PS50966">
    <property type="entry name" value="ZF_SWIM"/>
    <property type="match status" value="1"/>
</dbReference>
<evidence type="ECO:0000256" key="1">
    <source>
        <dbReference type="PROSITE-ProRule" id="PRU00325"/>
    </source>
</evidence>
<accession>A0A813ZDP9</accession>
<dbReference type="AlphaFoldDB" id="A0A813ZDP9"/>
<dbReference type="Proteomes" id="UP000663879">
    <property type="component" value="Unassembled WGS sequence"/>
</dbReference>
<sequence>MIIKKADFLLVLEVFFCCISGTDGPNWLNFGYVTEPQKSRHSSTGIYNVFLEFTNNKLEMKPIKGWYCTCKNRARVVGTCAHVTSVIWFLGYARENPEVLKPTSSDTYSQFCFDSAKYLPDDPTNISDDEEIE</sequence>
<dbReference type="GO" id="GO:0008270">
    <property type="term" value="F:zinc ion binding"/>
    <property type="evidence" value="ECO:0007669"/>
    <property type="project" value="UniProtKB-KW"/>
</dbReference>
<feature type="chain" id="PRO_5032468138" description="SWIM-type domain-containing protein" evidence="2">
    <location>
        <begin position="25"/>
        <end position="133"/>
    </location>
</feature>
<dbReference type="EMBL" id="CAJNOC010001881">
    <property type="protein sequence ID" value="CAF0897962.1"/>
    <property type="molecule type" value="Genomic_DNA"/>
</dbReference>
<keyword evidence="1" id="KW-0863">Zinc-finger</keyword>
<evidence type="ECO:0000256" key="2">
    <source>
        <dbReference type="SAM" id="SignalP"/>
    </source>
</evidence>
<keyword evidence="2" id="KW-0732">Signal</keyword>
<name>A0A813ZDP9_9BILA</name>
<proteinExistence type="predicted"/>
<reference evidence="4" key="1">
    <citation type="submission" date="2021-02" db="EMBL/GenBank/DDBJ databases">
        <authorList>
            <person name="Nowell W R."/>
        </authorList>
    </citation>
    <scope>NUCLEOTIDE SEQUENCE</scope>
    <source>
        <strain evidence="4">Ploen Becks lab</strain>
    </source>
</reference>
<gene>
    <name evidence="4" type="ORF">OXX778_LOCUS11250</name>
</gene>
<keyword evidence="5" id="KW-1185">Reference proteome</keyword>
<evidence type="ECO:0000259" key="3">
    <source>
        <dbReference type="PROSITE" id="PS50966"/>
    </source>
</evidence>
<dbReference type="OrthoDB" id="6763548at2759"/>
<evidence type="ECO:0000313" key="4">
    <source>
        <dbReference type="EMBL" id="CAF0897962.1"/>
    </source>
</evidence>
<keyword evidence="1" id="KW-0862">Zinc</keyword>
<comment type="caution">
    <text evidence="4">The sequence shown here is derived from an EMBL/GenBank/DDBJ whole genome shotgun (WGS) entry which is preliminary data.</text>
</comment>
<evidence type="ECO:0000313" key="5">
    <source>
        <dbReference type="Proteomes" id="UP000663879"/>
    </source>
</evidence>
<feature type="signal peptide" evidence="2">
    <location>
        <begin position="1"/>
        <end position="24"/>
    </location>
</feature>
<dbReference type="InterPro" id="IPR007527">
    <property type="entry name" value="Znf_SWIM"/>
</dbReference>
<feature type="domain" description="SWIM-type" evidence="3">
    <location>
        <begin position="47"/>
        <end position="91"/>
    </location>
</feature>